<gene>
    <name evidence="2" type="ORF">DNU06_14295</name>
</gene>
<dbReference type="RefSeq" id="WP_111064181.1">
    <property type="nucleotide sequence ID" value="NZ_JBHUCU010000005.1"/>
</dbReference>
<organism evidence="2 3">
    <name type="scientific">Putridiphycobacter roseus</name>
    <dbReference type="NCBI Taxonomy" id="2219161"/>
    <lineage>
        <taxon>Bacteria</taxon>
        <taxon>Pseudomonadati</taxon>
        <taxon>Bacteroidota</taxon>
        <taxon>Flavobacteriia</taxon>
        <taxon>Flavobacteriales</taxon>
        <taxon>Crocinitomicaceae</taxon>
        <taxon>Putridiphycobacter</taxon>
    </lineage>
</organism>
<keyword evidence="1" id="KW-0812">Transmembrane</keyword>
<evidence type="ECO:0000313" key="3">
    <source>
        <dbReference type="Proteomes" id="UP000249248"/>
    </source>
</evidence>
<proteinExistence type="predicted"/>
<accession>A0A2W1MXM9</accession>
<feature type="transmembrane region" description="Helical" evidence="1">
    <location>
        <begin position="6"/>
        <end position="31"/>
    </location>
</feature>
<name>A0A2W1MXM9_9FLAO</name>
<sequence length="243" mass="27277">MKILQFLFLLGVCFTIFEFIWGLFKFAFNFITSSIKSPVKTNALRIVKYILFVGTTIQFIKTINIDSQYIHSSAISISIGAILMTLYLIGKFQNRAAFAQIKSMAGQMMKGFSTSFDSKLEVALILGAIVFFVLGSLNPSLIENGITTWFSDAIINIYDTPFFGFIFMVIAVFVLYNAISRGSSILGKLLTGQSFKEATAKASPFQNFNFQGNLQKRFGNEETIEAEFTEYEEVVEEETESNN</sequence>
<evidence type="ECO:0000256" key="1">
    <source>
        <dbReference type="SAM" id="Phobius"/>
    </source>
</evidence>
<keyword evidence="1" id="KW-0472">Membrane</keyword>
<feature type="transmembrane region" description="Helical" evidence="1">
    <location>
        <begin position="43"/>
        <end position="63"/>
    </location>
</feature>
<comment type="caution">
    <text evidence="2">The sequence shown here is derived from an EMBL/GenBank/DDBJ whole genome shotgun (WGS) entry which is preliminary data.</text>
</comment>
<feature type="transmembrane region" description="Helical" evidence="1">
    <location>
        <begin position="69"/>
        <end position="89"/>
    </location>
</feature>
<protein>
    <submittedName>
        <fullName evidence="2">Uncharacterized protein</fullName>
    </submittedName>
</protein>
<feature type="transmembrane region" description="Helical" evidence="1">
    <location>
        <begin position="162"/>
        <end position="179"/>
    </location>
</feature>
<dbReference type="EMBL" id="QKSB01000011">
    <property type="protein sequence ID" value="PZE16134.1"/>
    <property type="molecule type" value="Genomic_DNA"/>
</dbReference>
<dbReference type="AlphaFoldDB" id="A0A2W1MXM9"/>
<dbReference type="Proteomes" id="UP000249248">
    <property type="component" value="Unassembled WGS sequence"/>
</dbReference>
<reference evidence="2 3" key="1">
    <citation type="submission" date="2018-06" db="EMBL/GenBank/DDBJ databases">
        <title>The draft genome sequence of Crocinitomix sp. SM1701.</title>
        <authorList>
            <person name="Zhang X."/>
        </authorList>
    </citation>
    <scope>NUCLEOTIDE SEQUENCE [LARGE SCALE GENOMIC DNA]</scope>
    <source>
        <strain evidence="2 3">SM1701</strain>
    </source>
</reference>
<evidence type="ECO:0000313" key="2">
    <source>
        <dbReference type="EMBL" id="PZE16134.1"/>
    </source>
</evidence>
<dbReference type="OrthoDB" id="1467241at2"/>
<keyword evidence="3" id="KW-1185">Reference proteome</keyword>
<keyword evidence="1" id="KW-1133">Transmembrane helix</keyword>
<feature type="transmembrane region" description="Helical" evidence="1">
    <location>
        <begin position="122"/>
        <end position="142"/>
    </location>
</feature>